<name>A0AAW0UJS9_SCYPA</name>
<reference evidence="1 2" key="1">
    <citation type="submission" date="2023-03" db="EMBL/GenBank/DDBJ databases">
        <title>High-quality genome of Scylla paramamosain provides insights in environmental adaptation.</title>
        <authorList>
            <person name="Zhang L."/>
        </authorList>
    </citation>
    <scope>NUCLEOTIDE SEQUENCE [LARGE SCALE GENOMIC DNA]</scope>
    <source>
        <strain evidence="1">LZ_2023a</strain>
        <tissue evidence="1">Muscle</tissue>
    </source>
</reference>
<evidence type="ECO:0000313" key="1">
    <source>
        <dbReference type="EMBL" id="KAK8399438.1"/>
    </source>
</evidence>
<dbReference type="EMBL" id="JARAKH010000011">
    <property type="protein sequence ID" value="KAK8399438.1"/>
    <property type="molecule type" value="Genomic_DNA"/>
</dbReference>
<accession>A0AAW0UJS9</accession>
<sequence>MGWSVSSSSRTTVIRLSWDSYEYCSKTGSAGWEWRGVVLGDGGGVSGSGKGLQSTVDPFLRRVGRLVLTVDE</sequence>
<gene>
    <name evidence="1" type="ORF">O3P69_003491</name>
</gene>
<protein>
    <submittedName>
        <fullName evidence="1">Uncharacterized protein</fullName>
    </submittedName>
</protein>
<dbReference type="Proteomes" id="UP001487740">
    <property type="component" value="Unassembled WGS sequence"/>
</dbReference>
<dbReference type="AlphaFoldDB" id="A0AAW0UJS9"/>
<keyword evidence="2" id="KW-1185">Reference proteome</keyword>
<evidence type="ECO:0000313" key="2">
    <source>
        <dbReference type="Proteomes" id="UP001487740"/>
    </source>
</evidence>
<comment type="caution">
    <text evidence="1">The sequence shown here is derived from an EMBL/GenBank/DDBJ whole genome shotgun (WGS) entry which is preliminary data.</text>
</comment>
<proteinExistence type="predicted"/>
<organism evidence="1 2">
    <name type="scientific">Scylla paramamosain</name>
    <name type="common">Mud crab</name>
    <dbReference type="NCBI Taxonomy" id="85552"/>
    <lineage>
        <taxon>Eukaryota</taxon>
        <taxon>Metazoa</taxon>
        <taxon>Ecdysozoa</taxon>
        <taxon>Arthropoda</taxon>
        <taxon>Crustacea</taxon>
        <taxon>Multicrustacea</taxon>
        <taxon>Malacostraca</taxon>
        <taxon>Eumalacostraca</taxon>
        <taxon>Eucarida</taxon>
        <taxon>Decapoda</taxon>
        <taxon>Pleocyemata</taxon>
        <taxon>Brachyura</taxon>
        <taxon>Eubrachyura</taxon>
        <taxon>Portunoidea</taxon>
        <taxon>Portunidae</taxon>
        <taxon>Portuninae</taxon>
        <taxon>Scylla</taxon>
    </lineage>
</organism>